<dbReference type="PANTHER" id="PTHR30070:SF1">
    <property type="entry name" value="CYTOCHROME C BIOGENESIS B-RELATED"/>
    <property type="match status" value="1"/>
</dbReference>
<accession>A0A368DS25</accession>
<reference evidence="14 15" key="1">
    <citation type="journal article" date="2018" name="Microbiome">
        <title>Fine metagenomic profile of the Mediterranean stratified and mixed water columns revealed by assembly and recruitment.</title>
        <authorList>
            <person name="Haro-Moreno J.M."/>
            <person name="Lopez-Perez M."/>
            <person name="De La Torre J.R."/>
            <person name="Picazo A."/>
            <person name="Camacho A."/>
            <person name="Rodriguez-Valera F."/>
        </authorList>
    </citation>
    <scope>NUCLEOTIDE SEQUENCE [LARGE SCALE GENOMIC DNA]</scope>
    <source>
        <strain evidence="14">MED-G57</strain>
    </source>
</reference>
<dbReference type="GO" id="GO:1903607">
    <property type="term" value="P:cytochrome c biosynthetic process"/>
    <property type="evidence" value="ECO:0007669"/>
    <property type="project" value="TreeGrafter"/>
</dbReference>
<evidence type="ECO:0000313" key="15">
    <source>
        <dbReference type="Proteomes" id="UP000253570"/>
    </source>
</evidence>
<evidence type="ECO:0000256" key="7">
    <source>
        <dbReference type="ARBA" id="ARBA00022519"/>
    </source>
</evidence>
<evidence type="ECO:0000256" key="6">
    <source>
        <dbReference type="ARBA" id="ARBA00022475"/>
    </source>
</evidence>
<keyword evidence="11 12" id="KW-0472">Membrane</keyword>
<feature type="transmembrane region" description="Helical" evidence="13">
    <location>
        <begin position="194"/>
        <end position="217"/>
    </location>
</feature>
<keyword evidence="10 13" id="KW-1133">Transmembrane helix</keyword>
<dbReference type="PIRSF" id="PIRSF002764">
    <property type="entry name" value="CcmB"/>
    <property type="match status" value="1"/>
</dbReference>
<keyword evidence="7 12" id="KW-0997">Cell inner membrane</keyword>
<dbReference type="PANTHER" id="PTHR30070">
    <property type="entry name" value="HEME EXPORTER PROTEIN B"/>
    <property type="match status" value="1"/>
</dbReference>
<dbReference type="GO" id="GO:0017004">
    <property type="term" value="P:cytochrome complex assembly"/>
    <property type="evidence" value="ECO:0007669"/>
    <property type="project" value="UniProtKB-KW"/>
</dbReference>
<dbReference type="GO" id="GO:0015232">
    <property type="term" value="F:heme transmembrane transporter activity"/>
    <property type="evidence" value="ECO:0007669"/>
    <property type="project" value="InterPro"/>
</dbReference>
<evidence type="ECO:0000256" key="1">
    <source>
        <dbReference type="ARBA" id="ARBA00002442"/>
    </source>
</evidence>
<feature type="transmembrane region" description="Helical" evidence="13">
    <location>
        <begin position="21"/>
        <end position="41"/>
    </location>
</feature>
<dbReference type="Pfam" id="PF03379">
    <property type="entry name" value="CcmB"/>
    <property type="match status" value="1"/>
</dbReference>
<comment type="function">
    <text evidence="1 12">Required for the export of heme to the periplasm for the biogenesis of c-type cytochromes.</text>
</comment>
<dbReference type="GO" id="GO:0005886">
    <property type="term" value="C:plasma membrane"/>
    <property type="evidence" value="ECO:0007669"/>
    <property type="project" value="UniProtKB-SubCell"/>
</dbReference>
<feature type="transmembrane region" description="Helical" evidence="13">
    <location>
        <begin position="130"/>
        <end position="153"/>
    </location>
</feature>
<dbReference type="EMBL" id="QOQD01000001">
    <property type="protein sequence ID" value="RCL74650.1"/>
    <property type="molecule type" value="Genomic_DNA"/>
</dbReference>
<keyword evidence="6 12" id="KW-1003">Cell membrane</keyword>
<dbReference type="InterPro" id="IPR026031">
    <property type="entry name" value="Cyt_c_CcmB_bac"/>
</dbReference>
<evidence type="ECO:0000256" key="3">
    <source>
        <dbReference type="ARBA" id="ARBA00010544"/>
    </source>
</evidence>
<keyword evidence="8 13" id="KW-0812">Transmembrane</keyword>
<sequence>MRQFLALFKRDISIFYKSKSIFILAIIFFLLVTVMLPIGIGPDLKILRSISPGLVWIAFLLSTLLNMPLLFTDDFKDGSLDVIIIESDNPILSILSKILSFWTAVILPIILFIPIAGVMLNLGFDQTSEIIILLLISSPYIILVSAIGSAITIKTINSGLLITSLITPFYIPILIIGTLPFINNDFINFGFVRSAMLLTAASLLSMVILPYFIIYILRINTD</sequence>
<protein>
    <recommendedName>
        <fullName evidence="4 12">Heme exporter protein B</fullName>
    </recommendedName>
</protein>
<evidence type="ECO:0000256" key="12">
    <source>
        <dbReference type="PIRNR" id="PIRNR002764"/>
    </source>
</evidence>
<keyword evidence="9 12" id="KW-0201">Cytochrome c-type biogenesis</keyword>
<comment type="caution">
    <text evidence="14">The sequence shown here is derived from an EMBL/GenBank/DDBJ whole genome shotgun (WGS) entry which is preliminary data.</text>
</comment>
<gene>
    <name evidence="14" type="ORF">DBW71_00455</name>
</gene>
<evidence type="ECO:0000256" key="2">
    <source>
        <dbReference type="ARBA" id="ARBA00004429"/>
    </source>
</evidence>
<feature type="transmembrane region" description="Helical" evidence="13">
    <location>
        <begin position="160"/>
        <end position="182"/>
    </location>
</feature>
<dbReference type="InterPro" id="IPR003544">
    <property type="entry name" value="Cyt_c_biogenesis_CcmB"/>
</dbReference>
<evidence type="ECO:0000313" key="14">
    <source>
        <dbReference type="EMBL" id="RCL74650.1"/>
    </source>
</evidence>
<feature type="transmembrane region" description="Helical" evidence="13">
    <location>
        <begin position="99"/>
        <end position="124"/>
    </location>
</feature>
<evidence type="ECO:0000256" key="9">
    <source>
        <dbReference type="ARBA" id="ARBA00022748"/>
    </source>
</evidence>
<dbReference type="AlphaFoldDB" id="A0A368DS25"/>
<evidence type="ECO:0000256" key="10">
    <source>
        <dbReference type="ARBA" id="ARBA00022989"/>
    </source>
</evidence>
<comment type="similarity">
    <text evidence="3 12">Belongs to the CcmB/CycW/HelB family.</text>
</comment>
<dbReference type="PRINTS" id="PR01414">
    <property type="entry name" value="CCMBBIOGNSIS"/>
</dbReference>
<evidence type="ECO:0000256" key="13">
    <source>
        <dbReference type="SAM" id="Phobius"/>
    </source>
</evidence>
<evidence type="ECO:0000256" key="11">
    <source>
        <dbReference type="ARBA" id="ARBA00023136"/>
    </source>
</evidence>
<dbReference type="Proteomes" id="UP000253570">
    <property type="component" value="Unassembled WGS sequence"/>
</dbReference>
<name>A0A368DS25_9PROT</name>
<proteinExistence type="inferred from homology"/>
<comment type="subcellular location">
    <subcellularLocation>
        <location evidence="2">Cell inner membrane</location>
        <topology evidence="2">Multi-pass membrane protein</topology>
    </subcellularLocation>
</comment>
<evidence type="ECO:0000256" key="8">
    <source>
        <dbReference type="ARBA" id="ARBA00022692"/>
    </source>
</evidence>
<evidence type="ECO:0000256" key="5">
    <source>
        <dbReference type="ARBA" id="ARBA00022448"/>
    </source>
</evidence>
<organism evidence="14 15">
    <name type="scientific">PS1 clade bacterium</name>
    <dbReference type="NCBI Taxonomy" id="2175152"/>
    <lineage>
        <taxon>Bacteria</taxon>
        <taxon>Pseudomonadati</taxon>
        <taxon>Pseudomonadota</taxon>
        <taxon>Alphaproteobacteria</taxon>
        <taxon>PS1 clade</taxon>
    </lineage>
</organism>
<keyword evidence="5 12" id="KW-0813">Transport</keyword>
<feature type="transmembrane region" description="Helical" evidence="13">
    <location>
        <begin position="53"/>
        <end position="71"/>
    </location>
</feature>
<evidence type="ECO:0000256" key="4">
    <source>
        <dbReference type="ARBA" id="ARBA00016452"/>
    </source>
</evidence>